<dbReference type="InterPro" id="IPR036162">
    <property type="entry name" value="Resolvase-like_N_sf"/>
</dbReference>
<dbReference type="Pfam" id="PF07508">
    <property type="entry name" value="Recombinase"/>
    <property type="match status" value="1"/>
</dbReference>
<dbReference type="Proteomes" id="UP001203945">
    <property type="component" value="Unassembled WGS sequence"/>
</dbReference>
<accession>A0ABT1MVH1</accession>
<dbReference type="InterPro" id="IPR011109">
    <property type="entry name" value="DNA_bind_recombinase_dom"/>
</dbReference>
<dbReference type="PANTHER" id="PTHR30461:SF2">
    <property type="entry name" value="SERINE RECOMBINASE PINE-RELATED"/>
    <property type="match status" value="1"/>
</dbReference>
<dbReference type="Pfam" id="PF00239">
    <property type="entry name" value="Resolvase"/>
    <property type="match status" value="1"/>
</dbReference>
<evidence type="ECO:0000313" key="5">
    <source>
        <dbReference type="Proteomes" id="UP001203945"/>
    </source>
</evidence>
<sequence>MAGSTQRYIAYERVSTARQGRSGLGLEAQRRAIEDFLRSRSATLSGRFTEVESGRRNDRPELSAALTQARLTGATLLIAKLDRLSRNAAFLLQLRDSGVRFLACDMPEANDLTIGIMALVAQQEREAISRRTREALAAAKARGVRLGNPNGAAALRRCGDDGRALRAAVSRNADAHVASLETVIAGLDAEGVRSLRGVAAALNARGILTRRGGRWHVSTVRNLLARSSVSAKANMGP</sequence>
<dbReference type="PANTHER" id="PTHR30461">
    <property type="entry name" value="DNA-INVERTASE FROM LAMBDOID PROPHAGE"/>
    <property type="match status" value="1"/>
</dbReference>
<dbReference type="EMBL" id="JAKZEU010000010">
    <property type="protein sequence ID" value="MCQ0972206.1"/>
    <property type="molecule type" value="Genomic_DNA"/>
</dbReference>
<dbReference type="SUPFAM" id="SSF53041">
    <property type="entry name" value="Resolvase-like"/>
    <property type="match status" value="1"/>
</dbReference>
<dbReference type="SMART" id="SM00857">
    <property type="entry name" value="Resolvase"/>
    <property type="match status" value="1"/>
</dbReference>
<name>A0ABT1MVH1_9RHOB</name>
<organism evidence="4 5">
    <name type="scientific">Paracoccus albicereus</name>
    <dbReference type="NCBI Taxonomy" id="2922394"/>
    <lineage>
        <taxon>Bacteria</taxon>
        <taxon>Pseudomonadati</taxon>
        <taxon>Pseudomonadota</taxon>
        <taxon>Alphaproteobacteria</taxon>
        <taxon>Rhodobacterales</taxon>
        <taxon>Paracoccaceae</taxon>
        <taxon>Paracoccus</taxon>
    </lineage>
</organism>
<reference evidence="4 5" key="1">
    <citation type="submission" date="2022-03" db="EMBL/GenBank/DDBJ databases">
        <authorList>
            <person name="He Y."/>
        </authorList>
    </citation>
    <scope>NUCLEOTIDE SEQUENCE [LARGE SCALE GENOMIC DNA]</scope>
    <source>
        <strain evidence="4 5">TK19116</strain>
    </source>
</reference>
<dbReference type="RefSeq" id="WP_255331203.1">
    <property type="nucleotide sequence ID" value="NZ_JAKZEU010000010.1"/>
</dbReference>
<dbReference type="CDD" id="cd00338">
    <property type="entry name" value="Ser_Recombinase"/>
    <property type="match status" value="1"/>
</dbReference>
<keyword evidence="2" id="KW-0233">DNA recombination</keyword>
<protein>
    <submittedName>
        <fullName evidence="4">Recombinase family protein</fullName>
    </submittedName>
</protein>
<evidence type="ECO:0000313" key="4">
    <source>
        <dbReference type="EMBL" id="MCQ0972206.1"/>
    </source>
</evidence>
<proteinExistence type="predicted"/>
<keyword evidence="1" id="KW-0238">DNA-binding</keyword>
<dbReference type="PROSITE" id="PS51736">
    <property type="entry name" value="RECOMBINASES_3"/>
    <property type="match status" value="1"/>
</dbReference>
<evidence type="ECO:0000256" key="2">
    <source>
        <dbReference type="ARBA" id="ARBA00023172"/>
    </source>
</evidence>
<keyword evidence="5" id="KW-1185">Reference proteome</keyword>
<dbReference type="InterPro" id="IPR006119">
    <property type="entry name" value="Resolv_N"/>
</dbReference>
<evidence type="ECO:0000256" key="1">
    <source>
        <dbReference type="ARBA" id="ARBA00023125"/>
    </source>
</evidence>
<feature type="domain" description="Resolvase/invertase-type recombinase catalytic" evidence="3">
    <location>
        <begin position="7"/>
        <end position="143"/>
    </location>
</feature>
<evidence type="ECO:0000259" key="3">
    <source>
        <dbReference type="PROSITE" id="PS51736"/>
    </source>
</evidence>
<dbReference type="Gene3D" id="3.40.50.1390">
    <property type="entry name" value="Resolvase, N-terminal catalytic domain"/>
    <property type="match status" value="1"/>
</dbReference>
<comment type="caution">
    <text evidence="4">The sequence shown here is derived from an EMBL/GenBank/DDBJ whole genome shotgun (WGS) entry which is preliminary data.</text>
</comment>
<dbReference type="InterPro" id="IPR050639">
    <property type="entry name" value="SSR_resolvase"/>
</dbReference>
<gene>
    <name evidence="4" type="ORF">MLD63_17440</name>
</gene>